<name>A0A292DCL2_STALU</name>
<evidence type="ECO:0000256" key="1">
    <source>
        <dbReference type="ARBA" id="ARBA00001755"/>
    </source>
</evidence>
<evidence type="ECO:0000256" key="3">
    <source>
        <dbReference type="ARBA" id="ARBA00004744"/>
    </source>
</evidence>
<dbReference type="Proteomes" id="UP000325462">
    <property type="component" value="Chromosome"/>
</dbReference>
<dbReference type="InterPro" id="IPR050464">
    <property type="entry name" value="Zeta_carotene_desat/Oxidored"/>
</dbReference>
<dbReference type="Gene3D" id="3.90.660.20">
    <property type="entry name" value="Protoporphyrinogen oxidase, mitochondrial, domain 2"/>
    <property type="match status" value="1"/>
</dbReference>
<evidence type="ECO:0000256" key="10">
    <source>
        <dbReference type="ARBA" id="ARBA00023133"/>
    </source>
</evidence>
<comment type="similarity">
    <text evidence="4 11">Belongs to the protoporphyrinogen/coproporphyrinogen oxidase family. Coproporphyrinogen III oxidase subfamily.</text>
</comment>
<evidence type="ECO:0000313" key="15">
    <source>
        <dbReference type="Proteomes" id="UP000293637"/>
    </source>
</evidence>
<keyword evidence="7 11" id="KW-0285">Flavoprotein</keyword>
<dbReference type="GO" id="GO:0004729">
    <property type="term" value="F:oxygen-dependent protoporphyrinogen oxidase activity"/>
    <property type="evidence" value="ECO:0007669"/>
    <property type="project" value="UniProtKB-UniRule"/>
</dbReference>
<evidence type="ECO:0000256" key="4">
    <source>
        <dbReference type="ARBA" id="ARBA00008310"/>
    </source>
</evidence>
<accession>A0A292DCL2</accession>
<evidence type="ECO:0000256" key="6">
    <source>
        <dbReference type="ARBA" id="ARBA00019046"/>
    </source>
</evidence>
<reference evidence="14 15" key="1">
    <citation type="journal article" date="2019" name="Sci. Transl. Med.">
        <title>Quorum sensing between bacterial species on the skin protects against epidermal injury in atopic dermatitis.</title>
        <authorList>
            <person name="Williams M.R."/>
        </authorList>
    </citation>
    <scope>NUCLEOTIDE SEQUENCE [LARGE SCALE GENOMIC DNA]</scope>
    <source>
        <strain evidence="14 15">E7</strain>
    </source>
</reference>
<dbReference type="Gene3D" id="1.10.3110.10">
    <property type="entry name" value="protoporphyrinogen ix oxidase, domain 3"/>
    <property type="match status" value="1"/>
</dbReference>
<evidence type="ECO:0000256" key="2">
    <source>
        <dbReference type="ARBA" id="ARBA00001974"/>
    </source>
</evidence>
<comment type="function">
    <text evidence="11">Involved in coproporphyrin-dependent heme b biosynthesis. Catalyzes the oxidation of coproporphyrinogen III to coproporphyrin III.</text>
</comment>
<dbReference type="RefSeq" id="WP_002492626.1">
    <property type="nucleotide sequence ID" value="NZ_AP021848.1"/>
</dbReference>
<comment type="subcellular location">
    <subcellularLocation>
        <location evidence="11">Cytoplasm</location>
    </subcellularLocation>
</comment>
<evidence type="ECO:0000259" key="12">
    <source>
        <dbReference type="Pfam" id="PF01593"/>
    </source>
</evidence>
<evidence type="ECO:0000256" key="5">
    <source>
        <dbReference type="ARBA" id="ARBA00012402"/>
    </source>
</evidence>
<evidence type="ECO:0000256" key="7">
    <source>
        <dbReference type="ARBA" id="ARBA00022630"/>
    </source>
</evidence>
<dbReference type="InterPro" id="IPR036188">
    <property type="entry name" value="FAD/NAD-bd_sf"/>
</dbReference>
<dbReference type="InterPro" id="IPR002937">
    <property type="entry name" value="Amino_oxidase"/>
</dbReference>
<dbReference type="NCBIfam" id="NF008845">
    <property type="entry name" value="PRK11883.1-5"/>
    <property type="match status" value="1"/>
</dbReference>
<evidence type="ECO:0000256" key="8">
    <source>
        <dbReference type="ARBA" id="ARBA00022827"/>
    </source>
</evidence>
<dbReference type="Pfam" id="PF01593">
    <property type="entry name" value="Amino_oxidase"/>
    <property type="match status" value="1"/>
</dbReference>
<dbReference type="InterPro" id="IPR004572">
    <property type="entry name" value="Protoporphyrinogen_oxidase"/>
</dbReference>
<dbReference type="NCBIfam" id="TIGR00562">
    <property type="entry name" value="proto_IX_ox"/>
    <property type="match status" value="1"/>
</dbReference>
<dbReference type="EMBL" id="SCHB01000006">
    <property type="protein sequence ID" value="TBW71746.1"/>
    <property type="molecule type" value="Genomic_DNA"/>
</dbReference>
<protein>
    <recommendedName>
        <fullName evidence="6 11">Coproporphyrinogen III oxidase</fullName>
        <ecNumber evidence="5 11">1.3.3.15</ecNumber>
    </recommendedName>
</protein>
<evidence type="ECO:0000313" key="13">
    <source>
        <dbReference type="EMBL" id="QEX38611.1"/>
    </source>
</evidence>
<dbReference type="UniPathway" id="UPA00252"/>
<dbReference type="GeneID" id="58089428"/>
<dbReference type="Gene3D" id="3.50.50.60">
    <property type="entry name" value="FAD/NAD(P)-binding domain"/>
    <property type="match status" value="1"/>
</dbReference>
<evidence type="ECO:0000313" key="16">
    <source>
        <dbReference type="Proteomes" id="UP000325462"/>
    </source>
</evidence>
<dbReference type="PANTHER" id="PTHR42923:SF3">
    <property type="entry name" value="PROTOPORPHYRINOGEN OXIDASE"/>
    <property type="match status" value="1"/>
</dbReference>
<dbReference type="PANTHER" id="PTHR42923">
    <property type="entry name" value="PROTOPORPHYRINOGEN OXIDASE"/>
    <property type="match status" value="1"/>
</dbReference>
<keyword evidence="16" id="KW-1185">Reference proteome</keyword>
<keyword evidence="11" id="KW-0963">Cytoplasm</keyword>
<dbReference type="SUPFAM" id="SSF54373">
    <property type="entry name" value="FAD-linked reductases, C-terminal domain"/>
    <property type="match status" value="1"/>
</dbReference>
<dbReference type="GO" id="GO:0005737">
    <property type="term" value="C:cytoplasm"/>
    <property type="evidence" value="ECO:0007669"/>
    <property type="project" value="UniProtKB-SubCell"/>
</dbReference>
<dbReference type="SUPFAM" id="SSF51905">
    <property type="entry name" value="FAD/NAD(P)-binding domain"/>
    <property type="match status" value="1"/>
</dbReference>
<keyword evidence="9 11" id="KW-0560">Oxidoreductase</keyword>
<dbReference type="PRINTS" id="PR00419">
    <property type="entry name" value="ADXRDTASE"/>
</dbReference>
<comment type="cofactor">
    <cofactor evidence="2 11">
        <name>FAD</name>
        <dbReference type="ChEBI" id="CHEBI:57692"/>
    </cofactor>
</comment>
<dbReference type="Proteomes" id="UP000293637">
    <property type="component" value="Unassembled WGS sequence"/>
</dbReference>
<dbReference type="EMBL" id="CP041722">
    <property type="protein sequence ID" value="QEX38611.1"/>
    <property type="molecule type" value="Genomic_DNA"/>
</dbReference>
<evidence type="ECO:0000256" key="11">
    <source>
        <dbReference type="RuleBase" id="RU364052"/>
    </source>
</evidence>
<dbReference type="GO" id="GO:0006783">
    <property type="term" value="P:heme biosynthetic process"/>
    <property type="evidence" value="ECO:0007669"/>
    <property type="project" value="UniProtKB-UniRule"/>
</dbReference>
<dbReference type="AlphaFoldDB" id="A0A292DCL2"/>
<organism evidence="14 15">
    <name type="scientific">Staphylococcus lugdunensis</name>
    <dbReference type="NCBI Taxonomy" id="28035"/>
    <lineage>
        <taxon>Bacteria</taxon>
        <taxon>Bacillati</taxon>
        <taxon>Bacillota</taxon>
        <taxon>Bacilli</taxon>
        <taxon>Bacillales</taxon>
        <taxon>Staphylococcaceae</taxon>
        <taxon>Staphylococcus</taxon>
    </lineage>
</organism>
<evidence type="ECO:0000256" key="9">
    <source>
        <dbReference type="ARBA" id="ARBA00023002"/>
    </source>
</evidence>
<dbReference type="EC" id="1.3.3.15" evidence="5 11"/>
<proteinExistence type="inferred from homology"/>
<dbReference type="OMA" id="WFDQWFG"/>
<feature type="domain" description="Amine oxidase" evidence="12">
    <location>
        <begin position="12"/>
        <end position="461"/>
    </location>
</feature>
<sequence length="465" mass="52501">MSKKIAIVGAGITGLSSAYYLNKQDADLDITVFEAANRPGGKIQTYRQDGYTIELGPESYLGRKTIMTDIAHEIGLGQDLITNRTGKSYIFAKNKLYPIPGGAIMGIPTDIKPFIKTKLISPLGKLRAGLDLFKKPIIMPNNDISVGQFFRQRLGDEVLEHLIEPLIGGIYGTDIDRLSLMSTFPEFKEREEQYGSLIKGMKYEKEQRIKKRELYPGSPKGQFKQFRHGLSSFIEALADFIKQKGVKIEYHTPIKDILVSQKSYQLITEENKVDFDAIIVTTPHQTFMNWFSHDPAFDYFKHMDATSVATIVMAFDESNIENTYDGTGFVIARTSDTHITACTWTSKKWPFTTPEGKVLIRAYIGKPGDTVVADHTDDELVSMARKDLTKMMTFKGEPDFTIVNRLEKSMPQYHVGHIKNIHEIQSHIKRTYPRLRITGAPFEAVGLPDCISQAKKAADEIYHEL</sequence>
<reference evidence="13 16" key="2">
    <citation type="submission" date="2019-07" db="EMBL/GenBank/DDBJ databases">
        <title>Comparative genome analysis of staphylococcus lugdunensis shows clonal complex-dependent diversity of the putative virulence factor, ess/type vii locus.</title>
        <authorList>
            <person name="Lebeurre J."/>
            <person name="Dahyot S."/>
            <person name="Diene S."/>
            <person name="Paulay A."/>
            <person name="Aubourg M."/>
            <person name="Argemi X."/>
            <person name="Giard J.-C."/>
            <person name="Tournier I."/>
            <person name="Francois P."/>
            <person name="Pestel-Caron M."/>
        </authorList>
    </citation>
    <scope>NUCLEOTIDE SEQUENCE [LARGE SCALE GENOMIC DNA]</scope>
    <source>
        <strain evidence="13 16">SL13</strain>
    </source>
</reference>
<evidence type="ECO:0000313" key="14">
    <source>
        <dbReference type="EMBL" id="TBW71746.1"/>
    </source>
</evidence>
<comment type="catalytic activity">
    <reaction evidence="1">
        <text>coproporphyrinogen III + 3 O2 = coproporphyrin III + 3 H2O2</text>
        <dbReference type="Rhea" id="RHEA:43436"/>
        <dbReference type="ChEBI" id="CHEBI:15379"/>
        <dbReference type="ChEBI" id="CHEBI:16240"/>
        <dbReference type="ChEBI" id="CHEBI:57309"/>
        <dbReference type="ChEBI" id="CHEBI:131725"/>
        <dbReference type="EC" id="1.3.3.15"/>
    </reaction>
    <physiologicalReaction direction="left-to-right" evidence="1">
        <dbReference type="Rhea" id="RHEA:43437"/>
    </physiologicalReaction>
</comment>
<comment type="pathway">
    <text evidence="3 11">Porphyrin-containing compound metabolism; protoheme biosynthesis.</text>
</comment>
<gene>
    <name evidence="14" type="ORF">EQ812_09750</name>
    <name evidence="13" type="ORF">FO454_06840</name>
</gene>
<keyword evidence="8 11" id="KW-0274">FAD</keyword>
<keyword evidence="10 11" id="KW-0350">Heme biosynthesis</keyword>